<proteinExistence type="predicted"/>
<sequence>MGIRHSSYSIAREGQVQGHLERVRHVKQSPIPLHVVFPESASGGGVQGTIISAKTYIQIHFDKHNIRHKGSVFIRTARCSEQMCLAEVRKIRLLWEKCLQQGRKTSILKKVAWRSLAADIILSGIALAGRPSSRSALALSLDERMASGDGTDSEDSAMTLNHVNVPRKLSPAPSQLYSNHRYLYGNISGNGQKRGLQGDPQAVREICLITLVELNNARNLVREMHLTRMRQRNCTISCLPRR</sequence>
<dbReference type="EMBL" id="JAUEPT010000025">
    <property type="protein sequence ID" value="KAK0442570.1"/>
    <property type="molecule type" value="Genomic_DNA"/>
</dbReference>
<protein>
    <submittedName>
        <fullName evidence="1">Uncharacterized protein</fullName>
    </submittedName>
</protein>
<evidence type="ECO:0000313" key="2">
    <source>
        <dbReference type="Proteomes" id="UP001175226"/>
    </source>
</evidence>
<reference evidence="1" key="1">
    <citation type="submission" date="2023-06" db="EMBL/GenBank/DDBJ databases">
        <authorList>
            <consortium name="Lawrence Berkeley National Laboratory"/>
            <person name="Ahrendt S."/>
            <person name="Sahu N."/>
            <person name="Indic B."/>
            <person name="Wong-Bajracharya J."/>
            <person name="Merenyi Z."/>
            <person name="Ke H.-M."/>
            <person name="Monk M."/>
            <person name="Kocsube S."/>
            <person name="Drula E."/>
            <person name="Lipzen A."/>
            <person name="Balint B."/>
            <person name="Henrissat B."/>
            <person name="Andreopoulos B."/>
            <person name="Martin F.M."/>
            <person name="Harder C.B."/>
            <person name="Rigling D."/>
            <person name="Ford K.L."/>
            <person name="Foster G.D."/>
            <person name="Pangilinan J."/>
            <person name="Papanicolaou A."/>
            <person name="Barry K."/>
            <person name="LaButti K."/>
            <person name="Viragh M."/>
            <person name="Koriabine M."/>
            <person name="Yan M."/>
            <person name="Riley R."/>
            <person name="Champramary S."/>
            <person name="Plett K.L."/>
            <person name="Tsai I.J."/>
            <person name="Slot J."/>
            <person name="Sipos G."/>
            <person name="Plett J."/>
            <person name="Nagy L.G."/>
            <person name="Grigoriev I.V."/>
        </authorList>
    </citation>
    <scope>NUCLEOTIDE SEQUENCE</scope>
    <source>
        <strain evidence="1">FPL87.14</strain>
    </source>
</reference>
<evidence type="ECO:0000313" key="1">
    <source>
        <dbReference type="EMBL" id="KAK0442570.1"/>
    </source>
</evidence>
<dbReference type="Proteomes" id="UP001175226">
    <property type="component" value="Unassembled WGS sequence"/>
</dbReference>
<comment type="caution">
    <text evidence="1">The sequence shown here is derived from an EMBL/GenBank/DDBJ whole genome shotgun (WGS) entry which is preliminary data.</text>
</comment>
<organism evidence="1 2">
    <name type="scientific">Armillaria borealis</name>
    <dbReference type="NCBI Taxonomy" id="47425"/>
    <lineage>
        <taxon>Eukaryota</taxon>
        <taxon>Fungi</taxon>
        <taxon>Dikarya</taxon>
        <taxon>Basidiomycota</taxon>
        <taxon>Agaricomycotina</taxon>
        <taxon>Agaricomycetes</taxon>
        <taxon>Agaricomycetidae</taxon>
        <taxon>Agaricales</taxon>
        <taxon>Marasmiineae</taxon>
        <taxon>Physalacriaceae</taxon>
        <taxon>Armillaria</taxon>
    </lineage>
</organism>
<keyword evidence="2" id="KW-1185">Reference proteome</keyword>
<dbReference type="AlphaFoldDB" id="A0AA39JGW7"/>
<gene>
    <name evidence="1" type="ORF">EV421DRAFT_1736086</name>
</gene>
<name>A0AA39JGW7_9AGAR</name>
<accession>A0AA39JGW7</accession>